<feature type="compositionally biased region" description="Basic and acidic residues" evidence="9">
    <location>
        <begin position="1007"/>
        <end position="1027"/>
    </location>
</feature>
<dbReference type="Pfam" id="PF00018">
    <property type="entry name" value="SH3_1"/>
    <property type="match status" value="2"/>
</dbReference>
<dbReference type="Proteomes" id="UP000822369">
    <property type="component" value="Chromosome 4"/>
</dbReference>
<feature type="region of interest" description="Disordered" evidence="9">
    <location>
        <begin position="375"/>
        <end position="458"/>
    </location>
</feature>
<evidence type="ECO:0000256" key="9">
    <source>
        <dbReference type="SAM" id="MobiDB-lite"/>
    </source>
</evidence>
<keyword evidence="5" id="KW-0040">ANK repeat</keyword>
<feature type="region of interest" description="Disordered" evidence="9">
    <location>
        <begin position="1362"/>
        <end position="1382"/>
    </location>
</feature>
<feature type="region of interest" description="Disordered" evidence="9">
    <location>
        <begin position="1733"/>
        <end position="1861"/>
    </location>
</feature>
<feature type="region of interest" description="Disordered" evidence="9">
    <location>
        <begin position="954"/>
        <end position="980"/>
    </location>
</feature>
<evidence type="ECO:0000259" key="10">
    <source>
        <dbReference type="PROSITE" id="PS50002"/>
    </source>
</evidence>
<dbReference type="PRINTS" id="PR00452">
    <property type="entry name" value="SH3DOMAIN"/>
</dbReference>
<feature type="compositionally biased region" description="Pro residues" evidence="9">
    <location>
        <begin position="1502"/>
        <end position="1514"/>
    </location>
</feature>
<feature type="region of interest" description="Disordered" evidence="9">
    <location>
        <begin position="1559"/>
        <end position="1579"/>
    </location>
</feature>
<feature type="compositionally biased region" description="Polar residues" evidence="9">
    <location>
        <begin position="971"/>
        <end position="980"/>
    </location>
</feature>
<feature type="region of interest" description="Disordered" evidence="9">
    <location>
        <begin position="1460"/>
        <end position="1528"/>
    </location>
</feature>
<protein>
    <recommendedName>
        <fullName evidence="7">Osteoclast-stimulating factor 1</fullName>
    </recommendedName>
</protein>
<dbReference type="SUPFAM" id="SSF50044">
    <property type="entry name" value="SH3-domain"/>
    <property type="match status" value="3"/>
</dbReference>
<dbReference type="InterPro" id="IPR036028">
    <property type="entry name" value="SH3-like_dom_sf"/>
</dbReference>
<name>A0A9D2YSA8_NOTFU</name>
<dbReference type="GO" id="GO:0070161">
    <property type="term" value="C:anchoring junction"/>
    <property type="evidence" value="ECO:0007669"/>
    <property type="project" value="UniProtKB-SubCell"/>
</dbReference>
<dbReference type="PROSITE" id="PS50831">
    <property type="entry name" value="SOHO"/>
    <property type="match status" value="1"/>
</dbReference>
<feature type="region of interest" description="Disordered" evidence="9">
    <location>
        <begin position="236"/>
        <end position="261"/>
    </location>
</feature>
<feature type="domain" description="SH3" evidence="10">
    <location>
        <begin position="1296"/>
        <end position="1357"/>
    </location>
</feature>
<feature type="compositionally biased region" description="Low complexity" evidence="9">
    <location>
        <begin position="1028"/>
        <end position="1040"/>
    </location>
</feature>
<evidence type="ECO:0000313" key="12">
    <source>
        <dbReference type="EMBL" id="KAF7225388.1"/>
    </source>
</evidence>
<feature type="compositionally biased region" description="Polar residues" evidence="9">
    <location>
        <begin position="607"/>
        <end position="622"/>
    </location>
</feature>
<comment type="subcellular location">
    <subcellularLocation>
        <location evidence="1">Cell junction</location>
    </subcellularLocation>
</comment>
<feature type="compositionally biased region" description="Low complexity" evidence="9">
    <location>
        <begin position="1421"/>
        <end position="1436"/>
    </location>
</feature>
<feature type="region of interest" description="Disordered" evidence="9">
    <location>
        <begin position="1"/>
        <end position="107"/>
    </location>
</feature>
<dbReference type="OMA" id="HHINRKD"/>
<evidence type="ECO:0000256" key="6">
    <source>
        <dbReference type="ARBA" id="ARBA00037432"/>
    </source>
</evidence>
<dbReference type="InterPro" id="IPR003127">
    <property type="entry name" value="SoHo_dom"/>
</dbReference>
<evidence type="ECO:0000256" key="7">
    <source>
        <dbReference type="ARBA" id="ARBA00040640"/>
    </source>
</evidence>
<dbReference type="SMART" id="SM00459">
    <property type="entry name" value="Sorb"/>
    <property type="match status" value="1"/>
</dbReference>
<dbReference type="Gene3D" id="2.30.30.40">
    <property type="entry name" value="SH3 Domains"/>
    <property type="match status" value="3"/>
</dbReference>
<feature type="compositionally biased region" description="Low complexity" evidence="9">
    <location>
        <begin position="1806"/>
        <end position="1833"/>
    </location>
</feature>
<proteinExistence type="predicted"/>
<dbReference type="InterPro" id="IPR050384">
    <property type="entry name" value="Endophilin_SH3RF"/>
</dbReference>
<evidence type="ECO:0000256" key="3">
    <source>
        <dbReference type="ARBA" id="ARBA00022737"/>
    </source>
</evidence>
<evidence type="ECO:0000256" key="5">
    <source>
        <dbReference type="ARBA" id="ARBA00023043"/>
    </source>
</evidence>
<feature type="region of interest" description="Disordered" evidence="9">
    <location>
        <begin position="810"/>
        <end position="912"/>
    </location>
</feature>
<keyword evidence="3" id="KW-0677">Repeat</keyword>
<dbReference type="InterPro" id="IPR001452">
    <property type="entry name" value="SH3_domain"/>
</dbReference>
<feature type="compositionally biased region" description="Basic residues" evidence="9">
    <location>
        <begin position="954"/>
        <end position="970"/>
    </location>
</feature>
<evidence type="ECO:0000256" key="4">
    <source>
        <dbReference type="ARBA" id="ARBA00022949"/>
    </source>
</evidence>
<feature type="compositionally biased region" description="Pro residues" evidence="9">
    <location>
        <begin position="412"/>
        <end position="423"/>
    </location>
</feature>
<feature type="region of interest" description="Disordered" evidence="9">
    <location>
        <begin position="1630"/>
        <end position="1650"/>
    </location>
</feature>
<feature type="compositionally biased region" description="Polar residues" evidence="9">
    <location>
        <begin position="554"/>
        <end position="568"/>
    </location>
</feature>
<feature type="domain" description="SoHo" evidence="11">
    <location>
        <begin position="308"/>
        <end position="370"/>
    </location>
</feature>
<feature type="compositionally biased region" description="Polar residues" evidence="9">
    <location>
        <begin position="712"/>
        <end position="723"/>
    </location>
</feature>
<feature type="compositionally biased region" description="Polar residues" evidence="9">
    <location>
        <begin position="15"/>
        <end position="37"/>
    </location>
</feature>
<feature type="domain" description="SH3" evidence="10">
    <location>
        <begin position="1221"/>
        <end position="1280"/>
    </location>
</feature>
<accession>A0A9D2YSA8</accession>
<feature type="compositionally biased region" description="Polar residues" evidence="9">
    <location>
        <begin position="1792"/>
        <end position="1803"/>
    </location>
</feature>
<evidence type="ECO:0000256" key="8">
    <source>
        <dbReference type="PROSITE-ProRule" id="PRU00192"/>
    </source>
</evidence>
<feature type="compositionally biased region" description="Pro residues" evidence="9">
    <location>
        <begin position="1768"/>
        <end position="1779"/>
    </location>
</feature>
<feature type="compositionally biased region" description="Polar residues" evidence="9">
    <location>
        <begin position="639"/>
        <end position="658"/>
    </location>
</feature>
<evidence type="ECO:0000313" key="13">
    <source>
        <dbReference type="Proteomes" id="UP000822369"/>
    </source>
</evidence>
<feature type="region of interest" description="Disordered" evidence="9">
    <location>
        <begin position="1421"/>
        <end position="1442"/>
    </location>
</feature>
<sequence>MNTDSGGHTRKSVALSLTLSTMKRVQSSPNLATGTESHSSDIAHFSPDSWRSRSANDGFKNGDATSSSLAAKGFRSVRPNLQDKRSPTQGPPSPDPSARHSPYRCQSSDSLDYLSSLMPKALSPTPYVPSGASKAGTNGAPSLAAHSSVSVSGCVSPAASPVTVSALSHYSSSTAGLLDELQICSLDSPSTSPTPSPTLSLASAYTSSAGLDDVLTTSVGSTPAAATVTNGQVISHAMNGSAGNPQRPLSPPSYPSPPALLHTGLLRQSRSSEGSESFTRESVISGHTNIRSTVPIARFSEEEKKVSVIKAPHYEGIGPVDESGIPIAIRTTVDRPKDWYKTMFKQIHKVHKADDDYSDTYSATYAFINSADDHSLSSSITVAHPPPRTHTYRPLSKSPSDNGGQLGTREPSPSPVPPPPPPMASLLQLRARDSDREKDSPDTNEWGPPDRKVDTRKYRAEPKSIFEYEPGKSSILEHERPTYDDVDLENEPWYKFFSELEFGRPPPKKRLDYNPDISTRQRIEASLHVAPADKALERPASAASDYRKRRKSEPSSSQVNAQFQSRAATSPKPVEAYRSSSSLKKPVIRSSPSSPSRAKGGDACNIYLNNMSTPGSYESTSLPPIPFDSDRIHEDANEEGSSSSKQSVFCSNSWPTKSQDAEAWSSAEEVSPSSGKIKSRSCDDLLNDGHSGTGGQNATRSESVGSLMCDGNPSTVSPSTQSLPRPHRRRAHDSPGFLQLYRRMHQIDRAHLIPSDVIRSVRARILELERQPHLHHHRLSPWTPSWGVDVPRDMVPNRISEYERLIQKSKSMPNLGDGEVPSGTTTPGGSSSRASSAGGGTPSFPKRRFSIESLLEEDNGNTRTVPKNMDHIPRSPPEGQPRVGPETARGQSFPAPPVPQCPQANPDYSDSEQDAIASDLSDFIQVEGSSFCSESDFDHCSLTSSESLYGSSTLHHHHLRHHHHHHHHPSHQSLGQNQGYQHRHLISSCKGRCPASYTRFTTMLRHERERARQESKRHSEQNHDSHSQKQASQSQQAMSKLAFLVSPVPFRRKKGSPPTSRKSSGGGGRGSRPKSKQAIYEALDAALRDIYEHIQAERGHRSSRPPDDSILRRILAELLPSVPERSSSLRGRRGCWHEGNSSTSTYPDGSPTGFATYRGEPSTPTFQSPQLQSPVSACYGRLLEASNNNEYGDEQDQDVTRSYSTLDGRHTPQSRRPTPDREKQPARAIYDFKAQTAKELTFKKGDAVNIIRQIDNNWYEGEHRGQVGIFPIAYVEKIPVSEKQQPIRPPPPAHVREIGEAVARFNFNADTNVELSLRKGERVIVLRQVDQNWFEGKIPGTNKQGIFPVSYVDIVKRSPSKSSAHHIDPHGYHENRTPSSTPVKTLYHLPPSFTTRDHAFLQPSPRRLDLQAITNEWLSLTLDPPTSTPTRSLTTTPVPPTPPPLPADLTSFLRAQEQTAVSPTPSHKGLTVSCRAPSRTPPFTERGGLRHTTPVLHLSRTTPPPPPPSPPLPPHNSHSSFTSLMPGASLQHNSGRCLLISEGVHKLEILPQTVPIKSSTQYQELHKSSSPENKSSRVPDIELHVDDPYDNLLSMTVDDSSSAVGGDISKLPSADSPCAELISESQNRWLQKTDQQSHQPEKKHSPDSVHIQQFFRPVTRKPLPAVLGEESISVKKQAADAQRPPSVEGKALTELFIEEEDEDMKDKQESVRVFNERVSPEVKVASLTPLPHSALLKHSTPQPVTSVLPPPSPSASPRSHHNHTTIPVCPPISPRPPSLPQFSTSPLPPMSPCSSRSATSCPVSESPFLSPAPSPLKASSPPLSSPRSPTSAPTVSHPGRRSPKVKQDPVVGGKPPRSPILSRRSYLSPVRGRRRLVQDALHGGGDPYQALYNYVPRNEDELELREGDVVDVMEKCDDGWFVGTSRRSKMFGTFPGNYVKQI</sequence>
<dbReference type="SMART" id="SM00326">
    <property type="entry name" value="SH3"/>
    <property type="match status" value="3"/>
</dbReference>
<evidence type="ECO:0000256" key="2">
    <source>
        <dbReference type="ARBA" id="ARBA00022443"/>
    </source>
</evidence>
<feature type="compositionally biased region" description="Low complexity" evidence="9">
    <location>
        <begin position="821"/>
        <end position="836"/>
    </location>
</feature>
<dbReference type="FunFam" id="2.30.30.40:FF:000072">
    <property type="entry name" value="Unconventional Myosin IB"/>
    <property type="match status" value="1"/>
</dbReference>
<dbReference type="PANTHER" id="PTHR14167:SF56">
    <property type="entry name" value="SORBIN AND SH3 DOMAIN-CONTAINING PROTEIN 2"/>
    <property type="match status" value="1"/>
</dbReference>
<gene>
    <name evidence="12" type="primary">sorbs2</name>
    <name evidence="12" type="ORF">G4P62_018927</name>
</gene>
<dbReference type="Pfam" id="PF02208">
    <property type="entry name" value="Sorb"/>
    <property type="match status" value="1"/>
</dbReference>
<dbReference type="EMBL" id="JAAVVJ010000004">
    <property type="protein sequence ID" value="KAF7225388.1"/>
    <property type="molecule type" value="Genomic_DNA"/>
</dbReference>
<keyword evidence="4" id="KW-0965">Cell junction</keyword>
<feature type="compositionally biased region" description="Basic and acidic residues" evidence="9">
    <location>
        <begin position="1365"/>
        <end position="1376"/>
    </location>
</feature>
<dbReference type="FunFam" id="2.30.30.40:FF:000001">
    <property type="entry name" value="Sorbin and SH3 domain-containing protein 1 isoform 2"/>
    <property type="match status" value="1"/>
</dbReference>
<organism evidence="12 13">
    <name type="scientific">Nothobranchius furzeri</name>
    <name type="common">Turquoise killifish</name>
    <dbReference type="NCBI Taxonomy" id="105023"/>
    <lineage>
        <taxon>Eukaryota</taxon>
        <taxon>Metazoa</taxon>
        <taxon>Chordata</taxon>
        <taxon>Craniata</taxon>
        <taxon>Vertebrata</taxon>
        <taxon>Euteleostomi</taxon>
        <taxon>Actinopterygii</taxon>
        <taxon>Neopterygii</taxon>
        <taxon>Teleostei</taxon>
        <taxon>Neoteleostei</taxon>
        <taxon>Acanthomorphata</taxon>
        <taxon>Ovalentaria</taxon>
        <taxon>Atherinomorphae</taxon>
        <taxon>Cyprinodontiformes</taxon>
        <taxon>Nothobranchiidae</taxon>
        <taxon>Nothobranchius</taxon>
    </lineage>
</organism>
<dbReference type="GO" id="GO:0005886">
    <property type="term" value="C:plasma membrane"/>
    <property type="evidence" value="ECO:0007669"/>
    <property type="project" value="TreeGrafter"/>
</dbReference>
<dbReference type="Pfam" id="PF14604">
    <property type="entry name" value="SH3_9"/>
    <property type="match status" value="1"/>
</dbReference>
<feature type="compositionally biased region" description="Basic and acidic residues" evidence="9">
    <location>
        <begin position="448"/>
        <end position="458"/>
    </location>
</feature>
<dbReference type="PANTHER" id="PTHR14167">
    <property type="entry name" value="SH3 DOMAIN-CONTAINING"/>
    <property type="match status" value="1"/>
</dbReference>
<feature type="compositionally biased region" description="Pro residues" evidence="9">
    <location>
        <begin position="248"/>
        <end position="258"/>
    </location>
</feature>
<evidence type="ECO:0000259" key="11">
    <source>
        <dbReference type="PROSITE" id="PS50831"/>
    </source>
</evidence>
<feature type="region of interest" description="Disordered" evidence="9">
    <location>
        <begin position="1007"/>
        <end position="1076"/>
    </location>
</feature>
<reference evidence="12" key="1">
    <citation type="submission" date="2020-03" db="EMBL/GenBank/DDBJ databases">
        <title>Intra-Species Differences in Population Size shape Life History and Genome Evolution.</title>
        <authorList>
            <person name="Willemsen D."/>
            <person name="Cui R."/>
            <person name="Valenzano D.R."/>
        </authorList>
    </citation>
    <scope>NUCLEOTIDE SEQUENCE</scope>
    <source>
        <strain evidence="12">GRZ</strain>
        <tissue evidence="12">Whole</tissue>
    </source>
</reference>
<feature type="region of interest" description="Disordered" evidence="9">
    <location>
        <begin position="522"/>
        <end position="731"/>
    </location>
</feature>
<feature type="region of interest" description="Disordered" evidence="9">
    <location>
        <begin position="1203"/>
        <end position="1226"/>
    </location>
</feature>
<comment type="caution">
    <text evidence="12">The sequence shown here is derived from an EMBL/GenBank/DDBJ whole genome shotgun (WGS) entry which is preliminary data.</text>
</comment>
<comment type="function">
    <text evidence="6">Induces bone resorption, acting probably through a signaling cascade which results in the secretion of factor(s) enhancing osteoclast formation and activity.</text>
</comment>
<evidence type="ECO:0000256" key="1">
    <source>
        <dbReference type="ARBA" id="ARBA00004282"/>
    </source>
</evidence>
<feature type="domain" description="SH3" evidence="10">
    <location>
        <begin position="1883"/>
        <end position="1942"/>
    </location>
</feature>
<feature type="compositionally biased region" description="Basic and acidic residues" evidence="9">
    <location>
        <begin position="430"/>
        <end position="441"/>
    </location>
</feature>
<dbReference type="PROSITE" id="PS50002">
    <property type="entry name" value="SH3"/>
    <property type="match status" value="3"/>
</dbReference>
<keyword evidence="2 8" id="KW-0728">SH3 domain</keyword>
<feature type="compositionally biased region" description="Basic and acidic residues" evidence="9">
    <location>
        <begin position="1564"/>
        <end position="1579"/>
    </location>
</feature>
<feature type="region of interest" description="Disordered" evidence="9">
    <location>
        <begin position="1125"/>
        <end position="1151"/>
    </location>
</feature>